<evidence type="ECO:0008006" key="3">
    <source>
        <dbReference type="Google" id="ProtNLM"/>
    </source>
</evidence>
<dbReference type="Pfam" id="PF08309">
    <property type="entry name" value="LVIVD"/>
    <property type="match status" value="5"/>
</dbReference>
<dbReference type="Proteomes" id="UP000189670">
    <property type="component" value="Unassembled WGS sequence"/>
</dbReference>
<dbReference type="SUPFAM" id="SSF50969">
    <property type="entry name" value="YVTN repeat-like/Quinoprotein amine dehydrogenase"/>
    <property type="match status" value="1"/>
</dbReference>
<dbReference type="InterPro" id="IPR011044">
    <property type="entry name" value="Quino_amine_DH_bsu"/>
</dbReference>
<dbReference type="AlphaFoldDB" id="A0A1V1PA60"/>
<comment type="caution">
    <text evidence="1">The sequence shown here is derived from an EMBL/GenBank/DDBJ whole genome shotgun (WGS) entry which is preliminary data.</text>
</comment>
<name>A0A1V1PA60_9BACT</name>
<reference evidence="2" key="1">
    <citation type="submission" date="2012-11" db="EMBL/GenBank/DDBJ databases">
        <authorList>
            <person name="Lucero-Rivera Y.E."/>
            <person name="Tovar-Ramirez D."/>
        </authorList>
    </citation>
    <scope>NUCLEOTIDE SEQUENCE [LARGE SCALE GENOMIC DNA]</scope>
    <source>
        <strain evidence="2">Araruama</strain>
    </source>
</reference>
<evidence type="ECO:0000313" key="1">
    <source>
        <dbReference type="EMBL" id="ETR71646.1"/>
    </source>
</evidence>
<gene>
    <name evidence="1" type="ORF">OMM_02339</name>
</gene>
<sequence>MNKAMLIFNIICMFLPFTIDVYANELNLVSIEPSDIKVGEQASITITGTGLSEIDSLILYPVDPFKRIIGKFHTECNIYEILVRDNIAYLGNGECGLALVNIENLSSPKLIAAIDTPGCASGICIVDNLIYIADRTGGLQIVEFQYPSHLEMIGSISTRGEAEKIEIQGEYAYIADDNNSLQVIRISEPAKPQLVATNDIHRLGIDIELKNNVAYVTNFLYSLQVISIEEPDSPITVKIIEPMVISPYGFCPEQMKIKDDFLFMTSNLFGEYGSFYSLDIHNPLNPKIIGELPDTPGEDITIYENKAYITLYSDIKTIDISNPAKPHLIEVISLRGHARAINVSDNIIYVGTKELLILSNSFVLPILNKENMSIKTKLPEIRMPGQYALKVFQEDQSVEMVNAIHLRCVKGDINGDDLVDLTDAIIVMKKLSH</sequence>
<evidence type="ECO:0000313" key="2">
    <source>
        <dbReference type="Proteomes" id="UP000189670"/>
    </source>
</evidence>
<accession>A0A1V1PA60</accession>
<proteinExistence type="predicted"/>
<dbReference type="EMBL" id="ATBP01000243">
    <property type="protein sequence ID" value="ETR71646.1"/>
    <property type="molecule type" value="Genomic_DNA"/>
</dbReference>
<dbReference type="InterPro" id="IPR013211">
    <property type="entry name" value="LVIVD"/>
</dbReference>
<organism evidence="1 2">
    <name type="scientific">Candidatus Magnetoglobus multicellularis str. Araruama</name>
    <dbReference type="NCBI Taxonomy" id="890399"/>
    <lineage>
        <taxon>Bacteria</taxon>
        <taxon>Pseudomonadati</taxon>
        <taxon>Thermodesulfobacteriota</taxon>
        <taxon>Desulfobacteria</taxon>
        <taxon>Desulfobacterales</taxon>
        <taxon>Desulfobacteraceae</taxon>
        <taxon>Candidatus Magnetoglobus</taxon>
    </lineage>
</organism>
<protein>
    <recommendedName>
        <fullName evidence="3">LVIVD repeat-containing protein</fullName>
    </recommendedName>
</protein>